<reference evidence="1" key="1">
    <citation type="journal article" date="2022" name="bioRxiv">
        <title>Sequencing and chromosome-scale assembly of the giantPleurodeles waltlgenome.</title>
        <authorList>
            <person name="Brown T."/>
            <person name="Elewa A."/>
            <person name="Iarovenko S."/>
            <person name="Subramanian E."/>
            <person name="Araus A.J."/>
            <person name="Petzold A."/>
            <person name="Susuki M."/>
            <person name="Suzuki K.-i.T."/>
            <person name="Hayashi T."/>
            <person name="Toyoda A."/>
            <person name="Oliveira C."/>
            <person name="Osipova E."/>
            <person name="Leigh N.D."/>
            <person name="Simon A."/>
            <person name="Yun M.H."/>
        </authorList>
    </citation>
    <scope>NUCLEOTIDE SEQUENCE</scope>
    <source>
        <strain evidence="1">20211129_DDA</strain>
        <tissue evidence="1">Liver</tissue>
    </source>
</reference>
<protein>
    <submittedName>
        <fullName evidence="1">Uncharacterized protein</fullName>
    </submittedName>
</protein>
<name>A0AAV7LY22_PLEWA</name>
<organism evidence="1 2">
    <name type="scientific">Pleurodeles waltl</name>
    <name type="common">Iberian ribbed newt</name>
    <dbReference type="NCBI Taxonomy" id="8319"/>
    <lineage>
        <taxon>Eukaryota</taxon>
        <taxon>Metazoa</taxon>
        <taxon>Chordata</taxon>
        <taxon>Craniata</taxon>
        <taxon>Vertebrata</taxon>
        <taxon>Euteleostomi</taxon>
        <taxon>Amphibia</taxon>
        <taxon>Batrachia</taxon>
        <taxon>Caudata</taxon>
        <taxon>Salamandroidea</taxon>
        <taxon>Salamandridae</taxon>
        <taxon>Pleurodelinae</taxon>
        <taxon>Pleurodeles</taxon>
    </lineage>
</organism>
<dbReference type="AlphaFoldDB" id="A0AAV7LY22"/>
<accession>A0AAV7LY22</accession>
<proteinExistence type="predicted"/>
<evidence type="ECO:0000313" key="1">
    <source>
        <dbReference type="EMBL" id="KAJ1096067.1"/>
    </source>
</evidence>
<dbReference type="EMBL" id="JANPWB010000014">
    <property type="protein sequence ID" value="KAJ1096067.1"/>
    <property type="molecule type" value="Genomic_DNA"/>
</dbReference>
<keyword evidence="2" id="KW-1185">Reference proteome</keyword>
<gene>
    <name evidence="1" type="ORF">NDU88_001213</name>
</gene>
<sequence>MAPKLLESYCVFLPYLQQLAVSLRAAALFIIQGVQLVLKLRIVVENKSHFFTTPEAAWEWIESTGRASGCTAERIVPVLRSKRNRVRRGRKRGDMRAETVTHAPDLEQLIQERREAIHSAAAIVPPRWHRSLRLKSRSHLVIDLSHQIDFRSWASPRARP</sequence>
<evidence type="ECO:0000313" key="2">
    <source>
        <dbReference type="Proteomes" id="UP001066276"/>
    </source>
</evidence>
<dbReference type="Proteomes" id="UP001066276">
    <property type="component" value="Chromosome 10"/>
</dbReference>
<comment type="caution">
    <text evidence="1">The sequence shown here is derived from an EMBL/GenBank/DDBJ whole genome shotgun (WGS) entry which is preliminary data.</text>
</comment>